<dbReference type="Gene3D" id="1.10.260.40">
    <property type="entry name" value="lambda repressor-like DNA-binding domains"/>
    <property type="match status" value="1"/>
</dbReference>
<evidence type="ECO:0000313" key="2">
    <source>
        <dbReference type="Proteomes" id="UP000254573"/>
    </source>
</evidence>
<reference evidence="1 2" key="1">
    <citation type="submission" date="2018-06" db="EMBL/GenBank/DDBJ databases">
        <authorList>
            <consortium name="Pathogen Informatics"/>
            <person name="Doyle S."/>
        </authorList>
    </citation>
    <scope>NUCLEOTIDE SEQUENCE [LARGE SCALE GENOMIC DNA]</scope>
    <source>
        <strain evidence="1 2">NCTC13160</strain>
    </source>
</reference>
<dbReference type="EMBL" id="UGSG01000001">
    <property type="protein sequence ID" value="SUA81983.1"/>
    <property type="molecule type" value="Genomic_DNA"/>
</dbReference>
<evidence type="ECO:0000313" key="1">
    <source>
        <dbReference type="EMBL" id="SUA81983.1"/>
    </source>
</evidence>
<gene>
    <name evidence="1" type="ORF">NCTC13160_04857</name>
</gene>
<dbReference type="SUPFAM" id="SSF47413">
    <property type="entry name" value="lambda repressor-like DNA-binding domains"/>
    <property type="match status" value="1"/>
</dbReference>
<dbReference type="GO" id="GO:0003677">
    <property type="term" value="F:DNA binding"/>
    <property type="evidence" value="ECO:0007669"/>
    <property type="project" value="InterPro"/>
</dbReference>
<name>A0A378YYU7_9BURK</name>
<organism evidence="1 2">
    <name type="scientific">Pandoraea pnomenusa</name>
    <dbReference type="NCBI Taxonomy" id="93220"/>
    <lineage>
        <taxon>Bacteria</taxon>
        <taxon>Pseudomonadati</taxon>
        <taxon>Pseudomonadota</taxon>
        <taxon>Betaproteobacteria</taxon>
        <taxon>Burkholderiales</taxon>
        <taxon>Burkholderiaceae</taxon>
        <taxon>Pandoraea</taxon>
    </lineage>
</organism>
<sequence>MKVAERNENVVVGLIAKRTQVAVANALGIDRTNFNRFHNSRGHGLSLKKFCELLELLGLDLSRLEGAPEIPEDVDTVTMPRAEYEAMLERQDAMRTLLKHSLGD</sequence>
<dbReference type="AlphaFoldDB" id="A0A378YYU7"/>
<proteinExistence type="predicted"/>
<protein>
    <submittedName>
        <fullName evidence="1">Uncharacterized protein</fullName>
    </submittedName>
</protein>
<accession>A0A378YYU7</accession>
<dbReference type="Proteomes" id="UP000254573">
    <property type="component" value="Unassembled WGS sequence"/>
</dbReference>
<dbReference type="InterPro" id="IPR010982">
    <property type="entry name" value="Lambda_DNA-bd_dom_sf"/>
</dbReference>